<dbReference type="OrthoDB" id="9792500at2"/>
<evidence type="ECO:0000313" key="4">
    <source>
        <dbReference type="Proteomes" id="UP000253204"/>
    </source>
</evidence>
<evidence type="ECO:0000259" key="2">
    <source>
        <dbReference type="Pfam" id="PF00582"/>
    </source>
</evidence>
<dbReference type="SUPFAM" id="SSF52402">
    <property type="entry name" value="Adenine nucleotide alpha hydrolases-like"/>
    <property type="match status" value="1"/>
</dbReference>
<proteinExistence type="inferred from homology"/>
<dbReference type="Proteomes" id="UP000253204">
    <property type="component" value="Unassembled WGS sequence"/>
</dbReference>
<dbReference type="PRINTS" id="PR01438">
    <property type="entry name" value="UNVRSLSTRESS"/>
</dbReference>
<comment type="caution">
    <text evidence="3">The sequence shown here is derived from an EMBL/GenBank/DDBJ whole genome shotgun (WGS) entry which is preliminary data.</text>
</comment>
<keyword evidence="4" id="KW-1185">Reference proteome</keyword>
<dbReference type="RefSeq" id="WP_114486418.1">
    <property type="nucleotide sequence ID" value="NZ_CBCSHM010000011.1"/>
</dbReference>
<dbReference type="AlphaFoldDB" id="A0A368U5B5"/>
<dbReference type="CDD" id="cd00293">
    <property type="entry name" value="USP-like"/>
    <property type="match status" value="1"/>
</dbReference>
<name>A0A368U5B5_9GAMM</name>
<evidence type="ECO:0000313" key="3">
    <source>
        <dbReference type="EMBL" id="RCV92339.1"/>
    </source>
</evidence>
<dbReference type="PANTHER" id="PTHR46268:SF6">
    <property type="entry name" value="UNIVERSAL STRESS PROTEIN UP12"/>
    <property type="match status" value="1"/>
</dbReference>
<accession>A0A368U5B5</accession>
<evidence type="ECO:0000256" key="1">
    <source>
        <dbReference type="ARBA" id="ARBA00008791"/>
    </source>
</evidence>
<dbReference type="InterPro" id="IPR006016">
    <property type="entry name" value="UspA"/>
</dbReference>
<organism evidence="3 4">
    <name type="scientific">Vreelandella rituensis</name>
    <dbReference type="NCBI Taxonomy" id="2282306"/>
    <lineage>
        <taxon>Bacteria</taxon>
        <taxon>Pseudomonadati</taxon>
        <taxon>Pseudomonadota</taxon>
        <taxon>Gammaproteobacteria</taxon>
        <taxon>Oceanospirillales</taxon>
        <taxon>Halomonadaceae</taxon>
        <taxon>Vreelandella</taxon>
    </lineage>
</organism>
<dbReference type="Pfam" id="PF00582">
    <property type="entry name" value="Usp"/>
    <property type="match status" value="1"/>
</dbReference>
<sequence>MYKNILVTTAADDNSNVLQKIEVARKLGDEDSVIQIISVMERIPPYIAPSLPSNYRETTAQRVRESTQRNIGNHGYDIHIVEGNAAHQIVKFAKRYNIDCIVVSSNRPGFPDHFFMGSTALNVVRQAECTVTVVR</sequence>
<dbReference type="InterPro" id="IPR014729">
    <property type="entry name" value="Rossmann-like_a/b/a_fold"/>
</dbReference>
<feature type="domain" description="UspA" evidence="2">
    <location>
        <begin position="1"/>
        <end position="135"/>
    </location>
</feature>
<dbReference type="InterPro" id="IPR006015">
    <property type="entry name" value="Universal_stress_UspA"/>
</dbReference>
<dbReference type="EMBL" id="QPIJ01000014">
    <property type="protein sequence ID" value="RCV92339.1"/>
    <property type="molecule type" value="Genomic_DNA"/>
</dbReference>
<protein>
    <submittedName>
        <fullName evidence="3">Universal stress protein</fullName>
    </submittedName>
</protein>
<reference evidence="3 4" key="1">
    <citation type="submission" date="2018-07" db="EMBL/GenBank/DDBJ databases">
        <title>Halomonas rutogse sp. nov., isolated from Lake TangqianCo on Tibetan Plateau.</title>
        <authorList>
            <person name="Lu H."/>
            <person name="Xing P."/>
            <person name="Wu Q."/>
        </authorList>
    </citation>
    <scope>NUCLEOTIDE SEQUENCE [LARGE SCALE GENOMIC DNA]</scope>
    <source>
        <strain evidence="3 4">TQ8S</strain>
    </source>
</reference>
<gene>
    <name evidence="3" type="ORF">DU506_08000</name>
</gene>
<dbReference type="Gene3D" id="3.40.50.620">
    <property type="entry name" value="HUPs"/>
    <property type="match status" value="1"/>
</dbReference>
<dbReference type="PANTHER" id="PTHR46268">
    <property type="entry name" value="STRESS RESPONSE PROTEIN NHAX"/>
    <property type="match status" value="1"/>
</dbReference>
<comment type="similarity">
    <text evidence="1">Belongs to the universal stress protein A family.</text>
</comment>